<name>A0AAW0IVH0_QUESU</name>
<dbReference type="AlphaFoldDB" id="A0AAW0IVH0"/>
<comment type="caution">
    <text evidence="1">The sequence shown here is derived from an EMBL/GenBank/DDBJ whole genome shotgun (WGS) entry which is preliminary data.</text>
</comment>
<dbReference type="SUPFAM" id="SSF52058">
    <property type="entry name" value="L domain-like"/>
    <property type="match status" value="1"/>
</dbReference>
<gene>
    <name evidence="1" type="ORF">CFP56_041823</name>
</gene>
<protein>
    <submittedName>
        <fullName evidence="1">Uncharacterized protein</fullName>
    </submittedName>
</protein>
<organism evidence="1 2">
    <name type="scientific">Quercus suber</name>
    <name type="common">Cork oak</name>
    <dbReference type="NCBI Taxonomy" id="58331"/>
    <lineage>
        <taxon>Eukaryota</taxon>
        <taxon>Viridiplantae</taxon>
        <taxon>Streptophyta</taxon>
        <taxon>Embryophyta</taxon>
        <taxon>Tracheophyta</taxon>
        <taxon>Spermatophyta</taxon>
        <taxon>Magnoliopsida</taxon>
        <taxon>eudicotyledons</taxon>
        <taxon>Gunneridae</taxon>
        <taxon>Pentapetalae</taxon>
        <taxon>rosids</taxon>
        <taxon>fabids</taxon>
        <taxon>Fagales</taxon>
        <taxon>Fagaceae</taxon>
        <taxon>Quercus</taxon>
    </lineage>
</organism>
<sequence length="181" mass="20286">MSTKSRPTNGGCGSKEEATDKLVGWRGFRLFKGSSQVLEKRELMRSLKNLSCKGFNEPVKERCKLNRVCLVKDEDGTLKQDEKCQCSLFGMVEELRLASHCKITNLRILDLKASHNLEALLDGTVLLKKLSHLDISECYLFCLPKEIASLSELQVLKELVVDPRQGSKLLTVAPPLFSYGL</sequence>
<reference evidence="1 2" key="1">
    <citation type="journal article" date="2018" name="Sci. Data">
        <title>The draft genome sequence of cork oak.</title>
        <authorList>
            <person name="Ramos A.M."/>
            <person name="Usie A."/>
            <person name="Barbosa P."/>
            <person name="Barros P.M."/>
            <person name="Capote T."/>
            <person name="Chaves I."/>
            <person name="Simoes F."/>
            <person name="Abreu I."/>
            <person name="Carrasquinho I."/>
            <person name="Faro C."/>
            <person name="Guimaraes J.B."/>
            <person name="Mendonca D."/>
            <person name="Nobrega F."/>
            <person name="Rodrigues L."/>
            <person name="Saibo N.J.M."/>
            <person name="Varela M.C."/>
            <person name="Egas C."/>
            <person name="Matos J."/>
            <person name="Miguel C.M."/>
            <person name="Oliveira M.M."/>
            <person name="Ricardo C.P."/>
            <person name="Goncalves S."/>
        </authorList>
    </citation>
    <scope>NUCLEOTIDE SEQUENCE [LARGE SCALE GENOMIC DNA]</scope>
    <source>
        <strain evidence="2">cv. HL8</strain>
    </source>
</reference>
<evidence type="ECO:0000313" key="1">
    <source>
        <dbReference type="EMBL" id="KAK7818106.1"/>
    </source>
</evidence>
<dbReference type="Gene3D" id="3.80.10.10">
    <property type="entry name" value="Ribonuclease Inhibitor"/>
    <property type="match status" value="1"/>
</dbReference>
<evidence type="ECO:0000313" key="2">
    <source>
        <dbReference type="Proteomes" id="UP000237347"/>
    </source>
</evidence>
<accession>A0AAW0IVH0</accession>
<dbReference type="InterPro" id="IPR032675">
    <property type="entry name" value="LRR_dom_sf"/>
</dbReference>
<keyword evidence="2" id="KW-1185">Reference proteome</keyword>
<dbReference type="EMBL" id="PKMF04000845">
    <property type="protein sequence ID" value="KAK7818106.1"/>
    <property type="molecule type" value="Genomic_DNA"/>
</dbReference>
<proteinExistence type="predicted"/>
<dbReference type="Proteomes" id="UP000237347">
    <property type="component" value="Unassembled WGS sequence"/>
</dbReference>